<proteinExistence type="predicted"/>
<evidence type="ECO:0000313" key="2">
    <source>
        <dbReference type="EMBL" id="CAD6186679.1"/>
    </source>
</evidence>
<keyword evidence="1" id="KW-0812">Transmembrane</keyword>
<name>A0A8S1GTV9_9PELO</name>
<protein>
    <submittedName>
        <fullName evidence="2">Uncharacterized protein</fullName>
    </submittedName>
</protein>
<reference evidence="2" key="1">
    <citation type="submission" date="2020-10" db="EMBL/GenBank/DDBJ databases">
        <authorList>
            <person name="Kikuchi T."/>
        </authorList>
    </citation>
    <scope>NUCLEOTIDE SEQUENCE</scope>
    <source>
        <strain evidence="2">NKZ352</strain>
    </source>
</reference>
<sequence length="201" mass="19954">MTTKVDKSERRSTVFFSASYGAALIEFAAETHPLIRGSVNLELISNPRKTDFNDKKVSLSNVAKGKLRLRGRTSHSLASAIRTLVNHKTLAMQKLIIAFALVAVSNAFLFPSAGGCGCAPPPPAPCGCGGGLPPLPALPPLALPALPSLGGGCGCAPPPAPCGCGGGAPIAAPAGYAVAPGGPIGGGYAAPAGGYATAGRK</sequence>
<evidence type="ECO:0000256" key="1">
    <source>
        <dbReference type="SAM" id="Phobius"/>
    </source>
</evidence>
<keyword evidence="1" id="KW-1133">Transmembrane helix</keyword>
<dbReference type="EMBL" id="CAJGYM010000005">
    <property type="protein sequence ID" value="CAD6186679.1"/>
    <property type="molecule type" value="Genomic_DNA"/>
</dbReference>
<feature type="transmembrane region" description="Helical" evidence="1">
    <location>
        <begin position="95"/>
        <end position="113"/>
    </location>
</feature>
<keyword evidence="3" id="KW-1185">Reference proteome</keyword>
<keyword evidence="1" id="KW-0472">Membrane</keyword>
<dbReference type="AlphaFoldDB" id="A0A8S1GTV9"/>
<accession>A0A8S1GTV9</accession>
<organism evidence="2 3">
    <name type="scientific">Caenorhabditis auriculariae</name>
    <dbReference type="NCBI Taxonomy" id="2777116"/>
    <lineage>
        <taxon>Eukaryota</taxon>
        <taxon>Metazoa</taxon>
        <taxon>Ecdysozoa</taxon>
        <taxon>Nematoda</taxon>
        <taxon>Chromadorea</taxon>
        <taxon>Rhabditida</taxon>
        <taxon>Rhabditina</taxon>
        <taxon>Rhabditomorpha</taxon>
        <taxon>Rhabditoidea</taxon>
        <taxon>Rhabditidae</taxon>
        <taxon>Peloderinae</taxon>
        <taxon>Caenorhabditis</taxon>
    </lineage>
</organism>
<gene>
    <name evidence="2" type="ORF">CAUJ_LOCUS2598</name>
</gene>
<comment type="caution">
    <text evidence="2">The sequence shown here is derived from an EMBL/GenBank/DDBJ whole genome shotgun (WGS) entry which is preliminary data.</text>
</comment>
<evidence type="ECO:0000313" key="3">
    <source>
        <dbReference type="Proteomes" id="UP000835052"/>
    </source>
</evidence>
<dbReference type="Proteomes" id="UP000835052">
    <property type="component" value="Unassembled WGS sequence"/>
</dbReference>